<accession>A0A9X4JFP4</accession>
<evidence type="ECO:0008006" key="3">
    <source>
        <dbReference type="Google" id="ProtNLM"/>
    </source>
</evidence>
<dbReference type="RefSeq" id="WP_275218547.1">
    <property type="nucleotide sequence ID" value="NZ_JAPHVQ010000020.1"/>
</dbReference>
<dbReference type="Proteomes" id="UP001142444">
    <property type="component" value="Unassembled WGS sequence"/>
</dbReference>
<protein>
    <recommendedName>
        <fullName evidence="3">Abi-like protein</fullName>
    </recommendedName>
</protein>
<keyword evidence="2" id="KW-1185">Reference proteome</keyword>
<evidence type="ECO:0000313" key="2">
    <source>
        <dbReference type="Proteomes" id="UP001142444"/>
    </source>
</evidence>
<reference evidence="1" key="2">
    <citation type="journal article" date="2023" name="Pathogens">
        <title>Pathological Features and Genomic Characterization of an Actinobacillus equuli subsp. equuli Bearing Unique Virulence-Associated Genes from an Adult Horse with Pleuropneumonia.</title>
        <authorList>
            <person name="Kamali M."/>
            <person name="Carossino M."/>
            <person name="Del Piero F."/>
            <person name="Peak L."/>
            <person name="Mitchell M.S."/>
            <person name="Willette J."/>
            <person name="Baker R."/>
            <person name="Li F."/>
            <person name="Kenez A."/>
            <person name="Balasuriya U.B.R."/>
            <person name="Go Y.Y."/>
        </authorList>
    </citation>
    <scope>NUCLEOTIDE SEQUENCE</scope>
    <source>
        <strain evidence="1">4524</strain>
    </source>
</reference>
<evidence type="ECO:0000313" key="1">
    <source>
        <dbReference type="EMBL" id="MDE8035760.1"/>
    </source>
</evidence>
<reference evidence="1" key="1">
    <citation type="submission" date="2022-11" db="EMBL/GenBank/DDBJ databases">
        <authorList>
            <person name="Kamali M."/>
            <person name="Peak L."/>
            <person name="Go Y.Y."/>
            <person name="Balasuriya U.B.R."/>
            <person name="Carossino M."/>
        </authorList>
    </citation>
    <scope>NUCLEOTIDE SEQUENCE</scope>
    <source>
        <strain evidence="1">4524</strain>
    </source>
</reference>
<sequence length="236" mass="27679">MLQEHIQHISPSRLSTYLNHFYLGDQTKLAEAVVLYTAIQHRSGIFFSLIQEIEVATRNAMADCLRTIAPNNDLAAYFYFLANDNKSPLNKKAKGLLKNSMAKTKNENDIIANITFGFWVNLLDVKNATLRTAFRQLFTKSFPNFQTMYLELKQVYTFRNDLFHQDKAWNRKRVKKPEHILRDYERTYRHFEAILGKIAPVRLALRNKAALNNYYNQLNFDLAVFNSELVWLLQHI</sequence>
<name>A0A9X4JFP4_ACTEU</name>
<proteinExistence type="predicted"/>
<dbReference type="EMBL" id="JAPHVQ010000020">
    <property type="protein sequence ID" value="MDE8035760.1"/>
    <property type="molecule type" value="Genomic_DNA"/>
</dbReference>
<gene>
    <name evidence="1" type="ORF">OQ257_11395</name>
</gene>
<dbReference type="AlphaFoldDB" id="A0A9X4JFP4"/>
<comment type="caution">
    <text evidence="1">The sequence shown here is derived from an EMBL/GenBank/DDBJ whole genome shotgun (WGS) entry which is preliminary data.</text>
</comment>
<organism evidence="1 2">
    <name type="scientific">Actinobacillus equuli subsp. equuli</name>
    <dbReference type="NCBI Taxonomy" id="202947"/>
    <lineage>
        <taxon>Bacteria</taxon>
        <taxon>Pseudomonadati</taxon>
        <taxon>Pseudomonadota</taxon>
        <taxon>Gammaproteobacteria</taxon>
        <taxon>Pasteurellales</taxon>
        <taxon>Pasteurellaceae</taxon>
        <taxon>Actinobacillus</taxon>
    </lineage>
</organism>